<evidence type="ECO:0000256" key="4">
    <source>
        <dbReference type="ARBA" id="ARBA00022837"/>
    </source>
</evidence>
<sequence>MSKLQTAMAILIEVFHSYSGKEGDKNKLNKSELKNLLKTELKIDGGDSREIEGMMRELDADRDGEVNFQEYVTLVAAMTMISNEFFQK</sequence>
<keyword evidence="8" id="KW-1185">Reference proteome</keyword>
<evidence type="ECO:0000256" key="3">
    <source>
        <dbReference type="ARBA" id="ARBA00022737"/>
    </source>
</evidence>
<dbReference type="InterPro" id="IPR001751">
    <property type="entry name" value="S100/CaBP7/8-like_CS"/>
</dbReference>
<dbReference type="InterPro" id="IPR018247">
    <property type="entry name" value="EF_Hand_1_Ca_BS"/>
</dbReference>
<dbReference type="EMBL" id="SCKG01000006">
    <property type="protein sequence ID" value="TDH11301.1"/>
    <property type="molecule type" value="Genomic_DNA"/>
</dbReference>
<accession>A0A484D7M3</accession>
<gene>
    <name evidence="7" type="ORF">EPR50_G00059500</name>
</gene>
<dbReference type="Pfam" id="PF01023">
    <property type="entry name" value="S_100"/>
    <property type="match status" value="1"/>
</dbReference>
<feature type="domain" description="EF-hand" evidence="6">
    <location>
        <begin position="46"/>
        <end position="81"/>
    </location>
</feature>
<dbReference type="FunFam" id="1.10.238.10:FF:000044">
    <property type="entry name" value="Protein S100"/>
    <property type="match status" value="1"/>
</dbReference>
<dbReference type="PANTHER" id="PTHR11639">
    <property type="entry name" value="S100 CALCIUM-BINDING PROTEIN"/>
    <property type="match status" value="1"/>
</dbReference>
<dbReference type="PROSITE" id="PS00018">
    <property type="entry name" value="EF_HAND_1"/>
    <property type="match status" value="1"/>
</dbReference>
<keyword evidence="2 5" id="KW-0479">Metal-binding</keyword>
<dbReference type="Pfam" id="PF00036">
    <property type="entry name" value="EF-hand_1"/>
    <property type="match status" value="1"/>
</dbReference>
<evidence type="ECO:0000256" key="1">
    <source>
        <dbReference type="ARBA" id="ARBA00007323"/>
    </source>
</evidence>
<dbReference type="PROSITE" id="PS00303">
    <property type="entry name" value="S100_CABP"/>
    <property type="match status" value="1"/>
</dbReference>
<evidence type="ECO:0000313" key="7">
    <source>
        <dbReference type="EMBL" id="TDH11301.1"/>
    </source>
</evidence>
<reference evidence="7 8" key="1">
    <citation type="submission" date="2019-01" db="EMBL/GenBank/DDBJ databases">
        <title>A chromosome-scale genome assembly of the yellow perch, Perca flavescens.</title>
        <authorList>
            <person name="Feron R."/>
            <person name="Morvezen R."/>
            <person name="Bestin A."/>
            <person name="Haffray P."/>
            <person name="Klopp C."/>
            <person name="Zahm M."/>
            <person name="Cabau C."/>
            <person name="Roques C."/>
            <person name="Donnadieu C."/>
            <person name="Bouchez O."/>
            <person name="Christie M."/>
            <person name="Larson W."/>
            <person name="Guiguen Y."/>
        </authorList>
    </citation>
    <scope>NUCLEOTIDE SEQUENCE [LARGE SCALE GENOMIC DNA]</scope>
    <source>
        <strain evidence="7">YP-PL-M2</strain>
        <tissue evidence="7">Blood</tissue>
    </source>
</reference>
<dbReference type="SMART" id="SM00054">
    <property type="entry name" value="EFh"/>
    <property type="match status" value="1"/>
</dbReference>
<evidence type="ECO:0000259" key="6">
    <source>
        <dbReference type="PROSITE" id="PS50222"/>
    </source>
</evidence>
<keyword evidence="4 5" id="KW-0106">Calcium</keyword>
<dbReference type="SUPFAM" id="SSF47473">
    <property type="entry name" value="EF-hand"/>
    <property type="match status" value="1"/>
</dbReference>
<proteinExistence type="inferred from homology"/>
<dbReference type="InterPro" id="IPR011992">
    <property type="entry name" value="EF-hand-dom_pair"/>
</dbReference>
<comment type="caution">
    <text evidence="7">The sequence shown here is derived from an EMBL/GenBank/DDBJ whole genome shotgun (WGS) entry which is preliminary data.</text>
</comment>
<dbReference type="GO" id="GO:0048306">
    <property type="term" value="F:calcium-dependent protein binding"/>
    <property type="evidence" value="ECO:0007669"/>
    <property type="project" value="TreeGrafter"/>
</dbReference>
<evidence type="ECO:0000313" key="8">
    <source>
        <dbReference type="Proteomes" id="UP000295070"/>
    </source>
</evidence>
<dbReference type="InterPro" id="IPR013787">
    <property type="entry name" value="S100_Ca-bd_sub"/>
</dbReference>
<evidence type="ECO:0000256" key="5">
    <source>
        <dbReference type="RuleBase" id="RU361184"/>
    </source>
</evidence>
<dbReference type="PROSITE" id="PS50222">
    <property type="entry name" value="EF_HAND_2"/>
    <property type="match status" value="1"/>
</dbReference>
<dbReference type="Gene3D" id="1.10.238.10">
    <property type="entry name" value="EF-hand"/>
    <property type="match status" value="1"/>
</dbReference>
<dbReference type="SMART" id="SM01394">
    <property type="entry name" value="S_100"/>
    <property type="match status" value="1"/>
</dbReference>
<organism evidence="7 8">
    <name type="scientific">Perca flavescens</name>
    <name type="common">American yellow perch</name>
    <name type="synonym">Morone flavescens</name>
    <dbReference type="NCBI Taxonomy" id="8167"/>
    <lineage>
        <taxon>Eukaryota</taxon>
        <taxon>Metazoa</taxon>
        <taxon>Chordata</taxon>
        <taxon>Craniata</taxon>
        <taxon>Vertebrata</taxon>
        <taxon>Euteleostomi</taxon>
        <taxon>Actinopterygii</taxon>
        <taxon>Neopterygii</taxon>
        <taxon>Teleostei</taxon>
        <taxon>Neoteleostei</taxon>
        <taxon>Acanthomorphata</taxon>
        <taxon>Eupercaria</taxon>
        <taxon>Perciformes</taxon>
        <taxon>Percoidei</taxon>
        <taxon>Percidae</taxon>
        <taxon>Percinae</taxon>
        <taxon>Perca</taxon>
    </lineage>
</organism>
<comment type="similarity">
    <text evidence="1 5">Belongs to the S-100 family.</text>
</comment>
<dbReference type="STRING" id="8167.A0A484D7M3"/>
<protein>
    <recommendedName>
        <fullName evidence="5">Protein S100</fullName>
    </recommendedName>
    <alternativeName>
        <fullName evidence="5">S100 calcium-binding protein</fullName>
    </alternativeName>
</protein>
<dbReference type="PANTHER" id="PTHR11639:SF134">
    <property type="entry name" value="PROTEIN S100-A1-RELATED"/>
    <property type="match status" value="1"/>
</dbReference>
<name>A0A484D7M3_PERFV</name>
<dbReference type="InterPro" id="IPR002048">
    <property type="entry name" value="EF_hand_dom"/>
</dbReference>
<dbReference type="AlphaFoldDB" id="A0A484D7M3"/>
<dbReference type="Proteomes" id="UP000295070">
    <property type="component" value="Chromosome 6"/>
</dbReference>
<evidence type="ECO:0000256" key="2">
    <source>
        <dbReference type="ARBA" id="ARBA00022723"/>
    </source>
</evidence>
<keyword evidence="3" id="KW-0677">Repeat</keyword>
<dbReference type="GO" id="GO:0005509">
    <property type="term" value="F:calcium ion binding"/>
    <property type="evidence" value="ECO:0007669"/>
    <property type="project" value="InterPro"/>
</dbReference>